<dbReference type="NCBIfam" id="TIGR02532">
    <property type="entry name" value="IV_pilin_GFxxxE"/>
    <property type="match status" value="1"/>
</dbReference>
<dbReference type="AlphaFoldDB" id="A0A1E8PKK5"/>
<dbReference type="PROSITE" id="PS00409">
    <property type="entry name" value="PROKAR_NTER_METHYL"/>
    <property type="match status" value="1"/>
</dbReference>
<dbReference type="InterPro" id="IPR045584">
    <property type="entry name" value="Pilin-like"/>
</dbReference>
<dbReference type="PANTHER" id="PTHR30093:SF7">
    <property type="entry name" value="MSHA MAJOR PILIN SUBUNIT MSHA"/>
    <property type="match status" value="1"/>
</dbReference>
<evidence type="ECO:0000313" key="3">
    <source>
        <dbReference type="Proteomes" id="UP000092634"/>
    </source>
</evidence>
<name>A0A1E8PKK5_9BURK</name>
<dbReference type="SUPFAM" id="SSF54523">
    <property type="entry name" value="Pili subunits"/>
    <property type="match status" value="1"/>
</dbReference>
<protein>
    <recommendedName>
        <fullName evidence="4">Type II secretion system protein</fullName>
    </recommendedName>
</protein>
<gene>
    <name evidence="2" type="ORF">BA896_019890</name>
</gene>
<reference evidence="2 3" key="1">
    <citation type="submission" date="2016-10" db="EMBL/GenBank/DDBJ databases">
        <title>Updated version of Genome Assembly of Janthinobacterium lividum ERGS5:01.</title>
        <authorList>
            <person name="Kumar R."/>
            <person name="Acharya V."/>
            <person name="Singh D."/>
        </authorList>
    </citation>
    <scope>NUCLEOTIDE SEQUENCE [LARGE SCALE GENOMIC DNA]</scope>
    <source>
        <strain evidence="2 3">ERGS5:01</strain>
    </source>
</reference>
<dbReference type="Proteomes" id="UP000092634">
    <property type="component" value="Unassembled WGS sequence"/>
</dbReference>
<dbReference type="Pfam" id="PF07963">
    <property type="entry name" value="N_methyl"/>
    <property type="match status" value="1"/>
</dbReference>
<evidence type="ECO:0008006" key="4">
    <source>
        <dbReference type="Google" id="ProtNLM"/>
    </source>
</evidence>
<organism evidence="2 3">
    <name type="scientific">Janthinobacterium lividum</name>
    <dbReference type="NCBI Taxonomy" id="29581"/>
    <lineage>
        <taxon>Bacteria</taxon>
        <taxon>Pseudomonadati</taxon>
        <taxon>Pseudomonadota</taxon>
        <taxon>Betaproteobacteria</taxon>
        <taxon>Burkholderiales</taxon>
        <taxon>Oxalobacteraceae</taxon>
        <taxon>Janthinobacterium</taxon>
    </lineage>
</organism>
<dbReference type="PANTHER" id="PTHR30093">
    <property type="entry name" value="GENERAL SECRETION PATHWAY PROTEIN G"/>
    <property type="match status" value="1"/>
</dbReference>
<evidence type="ECO:0000313" key="2">
    <source>
        <dbReference type="EMBL" id="OFJ46862.1"/>
    </source>
</evidence>
<dbReference type="EMBL" id="MAQB02000010">
    <property type="protein sequence ID" value="OFJ46862.1"/>
    <property type="molecule type" value="Genomic_DNA"/>
</dbReference>
<keyword evidence="1" id="KW-0472">Membrane</keyword>
<keyword evidence="1" id="KW-1133">Transmembrane helix</keyword>
<feature type="transmembrane region" description="Helical" evidence="1">
    <location>
        <begin position="21"/>
        <end position="45"/>
    </location>
</feature>
<dbReference type="Gene3D" id="3.30.700.10">
    <property type="entry name" value="Glycoprotein, Type 4 Pilin"/>
    <property type="match status" value="1"/>
</dbReference>
<accession>A0A1E8PKK5</accession>
<evidence type="ECO:0000256" key="1">
    <source>
        <dbReference type="SAM" id="Phobius"/>
    </source>
</evidence>
<comment type="caution">
    <text evidence="2">The sequence shown here is derived from an EMBL/GenBank/DDBJ whole genome shotgun (WGS) entry which is preliminary data.</text>
</comment>
<sequence>MKISNSKQSIRRFQQGSQAGFTLIELVVVIVILGILAATAVPRFINLSADARLAKINGARASVQAGAALAHAQWLVAGAVAAAPSVLMEGTAVTLANGYPTADAAGILAAAGIAGADFTVTGTGPITIAADATHAACSFTYAAAAANGAPAVGVAPAIANC</sequence>
<keyword evidence="1" id="KW-0812">Transmembrane</keyword>
<proteinExistence type="predicted"/>
<dbReference type="InterPro" id="IPR012902">
    <property type="entry name" value="N_methyl_site"/>
</dbReference>